<evidence type="ECO:0000256" key="3">
    <source>
        <dbReference type="ARBA" id="ARBA00022475"/>
    </source>
</evidence>
<feature type="domain" description="G-protein coupled receptors family 1 profile" evidence="14">
    <location>
        <begin position="61"/>
        <end position="310"/>
    </location>
</feature>
<feature type="transmembrane region" description="Helical" evidence="13">
    <location>
        <begin position="292"/>
        <end position="310"/>
    </location>
</feature>
<comment type="function">
    <text evidence="1">Odorant receptor.</text>
</comment>
<dbReference type="FunFam" id="1.20.1070.10:FF:000037">
    <property type="entry name" value="Olfactory receptor"/>
    <property type="match status" value="1"/>
</dbReference>
<dbReference type="InterPro" id="IPR000276">
    <property type="entry name" value="GPCR_Rhodpsn"/>
</dbReference>
<dbReference type="CDD" id="cd15227">
    <property type="entry name" value="7tmA_OR14-like"/>
    <property type="match status" value="1"/>
</dbReference>
<dbReference type="GO" id="GO:0005886">
    <property type="term" value="C:plasma membrane"/>
    <property type="evidence" value="ECO:0007669"/>
    <property type="project" value="UniProtKB-SubCell"/>
</dbReference>
<dbReference type="PANTHER" id="PTHR26452">
    <property type="entry name" value="OLFACTORY RECEPTOR"/>
    <property type="match status" value="1"/>
</dbReference>
<dbReference type="InterPro" id="IPR050516">
    <property type="entry name" value="Olfactory_GPCR"/>
</dbReference>
<dbReference type="PRINTS" id="PR00245">
    <property type="entry name" value="OLFACTORYR"/>
</dbReference>
<dbReference type="Proteomes" id="UP001190640">
    <property type="component" value="Chromosome 12"/>
</dbReference>
<gene>
    <name evidence="16" type="primary">LOC129339355</name>
</gene>
<keyword evidence="9 13" id="KW-0472">Membrane</keyword>
<protein>
    <recommendedName>
        <fullName evidence="13">Olfactory receptor</fullName>
    </recommendedName>
</protein>
<reference evidence="16" key="1">
    <citation type="submission" date="2025-08" db="UniProtKB">
        <authorList>
            <consortium name="RefSeq"/>
        </authorList>
    </citation>
    <scope>IDENTIFICATION</scope>
    <source>
        <tissue evidence="16">Blood</tissue>
    </source>
</reference>
<feature type="transmembrane region" description="Helical" evidence="13">
    <location>
        <begin position="45"/>
        <end position="68"/>
    </location>
</feature>
<dbReference type="KEGG" id="emc:129339355"/>
<evidence type="ECO:0000259" key="14">
    <source>
        <dbReference type="PROSITE" id="PS50262"/>
    </source>
</evidence>
<evidence type="ECO:0000256" key="5">
    <source>
        <dbReference type="ARBA" id="ARBA00022692"/>
    </source>
</evidence>
<evidence type="ECO:0000256" key="10">
    <source>
        <dbReference type="ARBA" id="ARBA00023170"/>
    </source>
</evidence>
<keyword evidence="4 13" id="KW-0716">Sensory transduction</keyword>
<name>A0AA97K534_EUBMA</name>
<keyword evidence="10 12" id="KW-0675">Receptor</keyword>
<dbReference type="RefSeq" id="XP_054849915.1">
    <property type="nucleotide sequence ID" value="XM_054993940.1"/>
</dbReference>
<evidence type="ECO:0000256" key="12">
    <source>
        <dbReference type="RuleBase" id="RU000688"/>
    </source>
</evidence>
<keyword evidence="8 12" id="KW-0297">G-protein coupled receptor</keyword>
<evidence type="ECO:0000313" key="16">
    <source>
        <dbReference type="RefSeq" id="XP_054849915.1"/>
    </source>
</evidence>
<feature type="transmembrane region" description="Helical" evidence="13">
    <location>
        <begin position="80"/>
        <end position="98"/>
    </location>
</feature>
<keyword evidence="3 13" id="KW-1003">Cell membrane</keyword>
<dbReference type="InterPro" id="IPR017452">
    <property type="entry name" value="GPCR_Rhodpsn_7TM"/>
</dbReference>
<dbReference type="Pfam" id="PF13853">
    <property type="entry name" value="7tm_4"/>
    <property type="match status" value="1"/>
</dbReference>
<dbReference type="InterPro" id="IPR000725">
    <property type="entry name" value="Olfact_rcpt"/>
</dbReference>
<sequence length="333" mass="37567">MEETLSQDECPMATLRIIQRNHMENQSTVTEFLLMGFADDRAGQILHFVIFLSVYMIALFVNILIITVVSINYKLHTPMYFFLVNLSFSDVCLISVTVPKSMSNSLTNNKVISFYDCVTQIFLVISFVGVELAMLSVMAYDRYVAICHPLQYRLIMNWGACAQMAAASWIISVMHGVLQTSLTFRLSFCGSNIVEQFFCDIPQLLKISCTDTKVNQNLIFIIGSVVCAFVFGSIFFSYGYIFSTVLKIPSVQGRYKAFFTCTPHLTVFSLFILTAMFSYLRPKALSTPTVELVSAVMYCVLPPALNPIIYSIRNKDIQEAVGKMPLKIKSLIR</sequence>
<evidence type="ECO:0000256" key="4">
    <source>
        <dbReference type="ARBA" id="ARBA00022606"/>
    </source>
</evidence>
<feature type="transmembrane region" description="Helical" evidence="13">
    <location>
        <begin position="118"/>
        <end position="140"/>
    </location>
</feature>
<evidence type="ECO:0000256" key="8">
    <source>
        <dbReference type="ARBA" id="ARBA00023040"/>
    </source>
</evidence>
<evidence type="ECO:0000256" key="7">
    <source>
        <dbReference type="ARBA" id="ARBA00022989"/>
    </source>
</evidence>
<keyword evidence="6 13" id="KW-0552">Olfaction</keyword>
<feature type="transmembrane region" description="Helical" evidence="13">
    <location>
        <begin position="257"/>
        <end position="280"/>
    </location>
</feature>
<keyword evidence="5 12" id="KW-0812">Transmembrane</keyword>
<organism evidence="15 16">
    <name type="scientific">Eublepharis macularius</name>
    <name type="common">Leopard gecko</name>
    <name type="synonym">Cyrtodactylus macularius</name>
    <dbReference type="NCBI Taxonomy" id="481883"/>
    <lineage>
        <taxon>Eukaryota</taxon>
        <taxon>Metazoa</taxon>
        <taxon>Chordata</taxon>
        <taxon>Craniata</taxon>
        <taxon>Vertebrata</taxon>
        <taxon>Euteleostomi</taxon>
        <taxon>Lepidosauria</taxon>
        <taxon>Squamata</taxon>
        <taxon>Bifurcata</taxon>
        <taxon>Gekkota</taxon>
        <taxon>Eublepharidae</taxon>
        <taxon>Eublepharinae</taxon>
        <taxon>Eublepharis</taxon>
    </lineage>
</organism>
<accession>A0AA97K534</accession>
<dbReference type="PRINTS" id="PR00237">
    <property type="entry name" value="GPCRRHODOPSN"/>
</dbReference>
<dbReference type="PROSITE" id="PS50262">
    <property type="entry name" value="G_PROTEIN_RECEP_F1_2"/>
    <property type="match status" value="1"/>
</dbReference>
<dbReference type="SUPFAM" id="SSF81321">
    <property type="entry name" value="Family A G protein-coupled receptor-like"/>
    <property type="match status" value="1"/>
</dbReference>
<evidence type="ECO:0000256" key="6">
    <source>
        <dbReference type="ARBA" id="ARBA00022725"/>
    </source>
</evidence>
<dbReference type="GO" id="GO:0004984">
    <property type="term" value="F:olfactory receptor activity"/>
    <property type="evidence" value="ECO:0007669"/>
    <property type="project" value="InterPro"/>
</dbReference>
<evidence type="ECO:0000256" key="1">
    <source>
        <dbReference type="ARBA" id="ARBA00002936"/>
    </source>
</evidence>
<evidence type="ECO:0000256" key="13">
    <source>
        <dbReference type="RuleBase" id="RU363047"/>
    </source>
</evidence>
<dbReference type="GO" id="GO:0004930">
    <property type="term" value="F:G protein-coupled receptor activity"/>
    <property type="evidence" value="ECO:0007669"/>
    <property type="project" value="UniProtKB-KW"/>
</dbReference>
<keyword evidence="7 13" id="KW-1133">Transmembrane helix</keyword>
<keyword evidence="15" id="KW-1185">Reference proteome</keyword>
<comment type="subcellular location">
    <subcellularLocation>
        <location evidence="2 13">Cell membrane</location>
        <topology evidence="2 13">Multi-pass membrane protein</topology>
    </subcellularLocation>
</comment>
<evidence type="ECO:0000313" key="15">
    <source>
        <dbReference type="Proteomes" id="UP001190640"/>
    </source>
</evidence>
<dbReference type="Gene3D" id="1.20.1070.10">
    <property type="entry name" value="Rhodopsin 7-helix transmembrane proteins"/>
    <property type="match status" value="1"/>
</dbReference>
<dbReference type="AlphaFoldDB" id="A0AA97K534"/>
<evidence type="ECO:0000256" key="11">
    <source>
        <dbReference type="ARBA" id="ARBA00023224"/>
    </source>
</evidence>
<dbReference type="PROSITE" id="PS00237">
    <property type="entry name" value="G_PROTEIN_RECEP_F1_1"/>
    <property type="match status" value="1"/>
</dbReference>
<evidence type="ECO:0000256" key="2">
    <source>
        <dbReference type="ARBA" id="ARBA00004651"/>
    </source>
</evidence>
<feature type="transmembrane region" description="Helical" evidence="13">
    <location>
        <begin position="152"/>
        <end position="178"/>
    </location>
</feature>
<comment type="similarity">
    <text evidence="12">Belongs to the G-protein coupled receptor 1 family.</text>
</comment>
<proteinExistence type="inferred from homology"/>
<dbReference type="GeneID" id="129339355"/>
<keyword evidence="11 12" id="KW-0807">Transducer</keyword>
<feature type="transmembrane region" description="Helical" evidence="13">
    <location>
        <begin position="218"/>
        <end position="245"/>
    </location>
</feature>
<evidence type="ECO:0000256" key="9">
    <source>
        <dbReference type="ARBA" id="ARBA00023136"/>
    </source>
</evidence>